<dbReference type="RefSeq" id="WP_157853749.1">
    <property type="nucleotide sequence ID" value="NZ_PGFG01000001.1"/>
</dbReference>
<evidence type="ECO:0000313" key="2">
    <source>
        <dbReference type="Proteomes" id="UP000230000"/>
    </source>
</evidence>
<name>A0A2M9CT20_9BACT</name>
<sequence>MKRGFIISVIFFLVFFMLNEKAKPQSCREKAENMGLWVRSKDVRPIGQENATTVNNLKKITAVVDSIGSLFIKSYPTPFGSKVVWGRVLQPVDSVTLPDYELASYLYMGYVLAYRCINNKIEVDDETPITLVASFNDYYRSGYAPAIDENKKLHKNLFWLPPQQFSVKGYPGFASIANGWAENIREMRYSVLVHKEGKLPYTPVSIKEYFDLCLQLIDFNEKKSIQELNELRKKGYKI</sequence>
<dbReference type="AlphaFoldDB" id="A0A2M9CT20"/>
<dbReference type="Proteomes" id="UP000230000">
    <property type="component" value="Unassembled WGS sequence"/>
</dbReference>
<protein>
    <submittedName>
        <fullName evidence="1">Uncharacterized protein</fullName>
    </submittedName>
</protein>
<evidence type="ECO:0000313" key="1">
    <source>
        <dbReference type="EMBL" id="PJJ75047.1"/>
    </source>
</evidence>
<comment type="caution">
    <text evidence="1">The sequence shown here is derived from an EMBL/GenBank/DDBJ whole genome shotgun (WGS) entry which is preliminary data.</text>
</comment>
<reference evidence="1 2" key="1">
    <citation type="submission" date="2017-11" db="EMBL/GenBank/DDBJ databases">
        <title>Genomic Encyclopedia of Archaeal and Bacterial Type Strains, Phase II (KMG-II): From Individual Species to Whole Genera.</title>
        <authorList>
            <person name="Goeker M."/>
        </authorList>
    </citation>
    <scope>NUCLEOTIDE SEQUENCE [LARGE SCALE GENOMIC DNA]</scope>
    <source>
        <strain evidence="1 2">DSM 27268</strain>
    </source>
</reference>
<organism evidence="1 2">
    <name type="scientific">Thermoflavifilum aggregans</name>
    <dbReference type="NCBI Taxonomy" id="454188"/>
    <lineage>
        <taxon>Bacteria</taxon>
        <taxon>Pseudomonadati</taxon>
        <taxon>Bacteroidota</taxon>
        <taxon>Chitinophagia</taxon>
        <taxon>Chitinophagales</taxon>
        <taxon>Chitinophagaceae</taxon>
        <taxon>Thermoflavifilum</taxon>
    </lineage>
</organism>
<keyword evidence="2" id="KW-1185">Reference proteome</keyword>
<accession>A0A2M9CT20</accession>
<proteinExistence type="predicted"/>
<gene>
    <name evidence="1" type="ORF">BXY57_0615</name>
</gene>
<dbReference type="EMBL" id="PGFG01000001">
    <property type="protein sequence ID" value="PJJ75047.1"/>
    <property type="molecule type" value="Genomic_DNA"/>
</dbReference>